<feature type="transmembrane region" description="Helical" evidence="1">
    <location>
        <begin position="7"/>
        <end position="27"/>
    </location>
</feature>
<sequence>MNRANSLLMFTYCALLFSAGIVFGFVFSPNGQVGFVSFLGALSSLATVGAALTAIYALRAWYPQFKHSEKFALIKAFQATVGNDSDIRQFLYDCKDVFRQVIEADIRGEPPLKETFPKNALQQWWQHSGVIQSAWENMNNLLSDEEQSVFSTNPKLVELKISDLLEKMMDIAYEPNLDRNSIFQLTKCGGFGAEEVISEFLKLNSESRLLLKKLAS</sequence>
<keyword evidence="3" id="KW-1185">Reference proteome</keyword>
<dbReference type="RefSeq" id="WP_177049227.1">
    <property type="nucleotide sequence ID" value="NZ_JACAQM010000001.1"/>
</dbReference>
<protein>
    <submittedName>
        <fullName evidence="2">Uncharacterized protein</fullName>
    </submittedName>
</protein>
<proteinExistence type="predicted"/>
<feature type="transmembrane region" description="Helical" evidence="1">
    <location>
        <begin position="33"/>
        <end position="58"/>
    </location>
</feature>
<keyword evidence="1" id="KW-0812">Transmembrane</keyword>
<gene>
    <name evidence="2" type="ORF">HX871_07155</name>
</gene>
<dbReference type="EMBL" id="JACARY010000009">
    <property type="protein sequence ID" value="NWD94187.1"/>
    <property type="molecule type" value="Genomic_DNA"/>
</dbReference>
<accession>A0ABX2QR32</accession>
<name>A0ABX2QR32_9PSED</name>
<comment type="caution">
    <text evidence="2">The sequence shown here is derived from an EMBL/GenBank/DDBJ whole genome shotgun (WGS) entry which is preliminary data.</text>
</comment>
<evidence type="ECO:0000313" key="3">
    <source>
        <dbReference type="Proteomes" id="UP000572863"/>
    </source>
</evidence>
<reference evidence="2 3" key="1">
    <citation type="submission" date="2020-04" db="EMBL/GenBank/DDBJ databases">
        <title>Molecular characterization of pseudomonads from Agaricus bisporus reveal novel blotch 2 pathogens in Western Europe.</title>
        <authorList>
            <person name="Taparia T."/>
            <person name="Krijger M."/>
            <person name="Haynes E."/>
            <person name="Elpinstone J.G."/>
            <person name="Noble R."/>
            <person name="Van Der Wolf J."/>
        </authorList>
    </citation>
    <scope>NUCLEOTIDE SEQUENCE [LARGE SCALE GENOMIC DNA]</scope>
    <source>
        <strain evidence="2 3">P7774</strain>
    </source>
</reference>
<dbReference type="Proteomes" id="UP000572863">
    <property type="component" value="Unassembled WGS sequence"/>
</dbReference>
<keyword evidence="1" id="KW-1133">Transmembrane helix</keyword>
<evidence type="ECO:0000313" key="2">
    <source>
        <dbReference type="EMBL" id="NWD94187.1"/>
    </source>
</evidence>
<evidence type="ECO:0000256" key="1">
    <source>
        <dbReference type="SAM" id="Phobius"/>
    </source>
</evidence>
<keyword evidence="1" id="KW-0472">Membrane</keyword>
<organism evidence="2 3">
    <name type="scientific">Pseudomonas reactans</name>
    <dbReference type="NCBI Taxonomy" id="117680"/>
    <lineage>
        <taxon>Bacteria</taxon>
        <taxon>Pseudomonadati</taxon>
        <taxon>Pseudomonadota</taxon>
        <taxon>Gammaproteobacteria</taxon>
        <taxon>Pseudomonadales</taxon>
        <taxon>Pseudomonadaceae</taxon>
        <taxon>Pseudomonas</taxon>
    </lineage>
</organism>